<dbReference type="GO" id="GO:0006629">
    <property type="term" value="P:lipid metabolic process"/>
    <property type="evidence" value="ECO:0007669"/>
    <property type="project" value="InterPro"/>
</dbReference>
<feature type="transmembrane region" description="Helical" evidence="1">
    <location>
        <begin position="55"/>
        <end position="72"/>
    </location>
</feature>
<protein>
    <submittedName>
        <fullName evidence="3">Fatty acid desaturase</fullName>
    </submittedName>
</protein>
<name>A0A973A8J8_9GAMM</name>
<evidence type="ECO:0000313" key="4">
    <source>
        <dbReference type="Proteomes" id="UP000754644"/>
    </source>
</evidence>
<feature type="domain" description="Fatty acid desaturase" evidence="2">
    <location>
        <begin position="2"/>
        <end position="158"/>
    </location>
</feature>
<evidence type="ECO:0000313" key="3">
    <source>
        <dbReference type="EMBL" id="NQV65235.1"/>
    </source>
</evidence>
<evidence type="ECO:0000259" key="2">
    <source>
        <dbReference type="Pfam" id="PF00487"/>
    </source>
</evidence>
<dbReference type="EMBL" id="JABMOJ010000290">
    <property type="protein sequence ID" value="NQV65235.1"/>
    <property type="molecule type" value="Genomic_DNA"/>
</dbReference>
<organism evidence="3 4">
    <name type="scientific">SAR86 cluster bacterium</name>
    <dbReference type="NCBI Taxonomy" id="2030880"/>
    <lineage>
        <taxon>Bacteria</taxon>
        <taxon>Pseudomonadati</taxon>
        <taxon>Pseudomonadota</taxon>
        <taxon>Gammaproteobacteria</taxon>
        <taxon>SAR86 cluster</taxon>
    </lineage>
</organism>
<proteinExistence type="predicted"/>
<feature type="non-terminal residue" evidence="3">
    <location>
        <position position="1"/>
    </location>
</feature>
<keyword evidence="1" id="KW-0472">Membrane</keyword>
<reference evidence="3" key="1">
    <citation type="submission" date="2020-05" db="EMBL/GenBank/DDBJ databases">
        <title>Sulfur intermediates as new biogeochemical hubs in an aquatic model microbial ecosystem.</title>
        <authorList>
            <person name="Vigneron A."/>
        </authorList>
    </citation>
    <scope>NUCLEOTIDE SEQUENCE</scope>
    <source>
        <strain evidence="3">Bin.250</strain>
    </source>
</reference>
<accession>A0A973A8J8</accession>
<dbReference type="InterPro" id="IPR005804">
    <property type="entry name" value="FA_desaturase_dom"/>
</dbReference>
<comment type="caution">
    <text evidence="3">The sequence shown here is derived from an EMBL/GenBank/DDBJ whole genome shotgun (WGS) entry which is preliminary data.</text>
</comment>
<gene>
    <name evidence="3" type="ORF">HQ497_07710</name>
</gene>
<keyword evidence="1" id="KW-0812">Transmembrane</keyword>
<dbReference type="AlphaFoldDB" id="A0A973A8J8"/>
<dbReference type="Pfam" id="PF00487">
    <property type="entry name" value="FA_desaturase"/>
    <property type="match status" value="1"/>
</dbReference>
<evidence type="ECO:0000256" key="1">
    <source>
        <dbReference type="SAM" id="Phobius"/>
    </source>
</evidence>
<keyword evidence="1" id="KW-1133">Transmembrane helix</keyword>
<sequence>GHHHNYLDQDLDQSRWKRADGTEMGMWEYTLIVAGTAYYRGYLVGKAHPKHYRTHLIYTIAVIALVTALLVYRPLAALMIFVLPMITGLLITAWATYEHHAGLDEPEDHFLASYNNINPIFNIMTGNLGYHTAHHYRQGTHWSELPRLHKTIQDNIPAQMYKTSFWEYLNRPFFLRLLGMSS</sequence>
<feature type="transmembrane region" description="Helical" evidence="1">
    <location>
        <begin position="26"/>
        <end position="43"/>
    </location>
</feature>
<feature type="transmembrane region" description="Helical" evidence="1">
    <location>
        <begin position="78"/>
        <end position="97"/>
    </location>
</feature>
<dbReference type="Proteomes" id="UP000754644">
    <property type="component" value="Unassembled WGS sequence"/>
</dbReference>